<accession>A0AAD8U7A6</accession>
<keyword evidence="4" id="KW-1185">Reference proteome</keyword>
<evidence type="ECO:0000313" key="4">
    <source>
        <dbReference type="Proteomes" id="UP001231189"/>
    </source>
</evidence>
<dbReference type="EMBL" id="JAUUTY010000001">
    <property type="protein sequence ID" value="KAK1698923.1"/>
    <property type="molecule type" value="Genomic_DNA"/>
</dbReference>
<name>A0AAD8U7A6_LOLMU</name>
<dbReference type="Pfam" id="PF14223">
    <property type="entry name" value="Retrotran_gag_2"/>
    <property type="match status" value="1"/>
</dbReference>
<feature type="region of interest" description="Disordered" evidence="1">
    <location>
        <begin position="661"/>
        <end position="821"/>
    </location>
</feature>
<protein>
    <recommendedName>
        <fullName evidence="2">Reverse transcriptase Ty1/copia-type domain-containing protein</fullName>
    </recommendedName>
</protein>
<proteinExistence type="predicted"/>
<sequence length="821" mass="87380">MAPNPSPSPVPINIAATLSAAISIKLDQENYLLWKAQALPALHGNDLFGFVDESNAAPPKRIPAAVGSSNQVDNPEYAAWHKQDQQVLSGLLTSLTPAILGHVQLLKTSAQVWEALDRTFASRSKARIVQLRTALVKPKKRDTSMSAYYQHTKKIADTMATIGNPLSDDEVVSYILAGLGEDHENFTTSMSVIAANEDFTLGDLYGHLTAYEARTGGRSSGGHHDAPFQHSANNTSRGGGRGGFQPYQRGGGGRNRGDGGRGNGGGRYGGYNGGGYGGGGYYGGGHGGGRGDRDGNAQSGGRGRGTGGKSTCQICGVYGHDALRCYSRFNHAIQPETSNRAAHFSNTSDNYTADANWYMDSGATDHMTNDMERLHTHETYKGNEQIQVANGAAPVDSSLHGVHAPPYVDRPAIPRPGAAPDGPVGADSPPRTPPPTAHGQAHDDDGPASSQSIPMDESPAGSSPISSSSPPTHDPAPVLPARRQHKPVRLFDGIIRYDPKKRAFAAEPTSHVDALAEPVWKAAMDDEYRALSLNHTWRLVDPPPGRHIVGCKWVFKLKQKPDGSIDRYKARLVAKGFTQRHGIDYTDTFSPVVKPTTVRLILSIAVSRGWVLQQVDVQNAFLHGRTPTSATIPGWPTQPSTGDTIAGFHAPPSHRRMVMIDQKSTTTNRRPTLSGEEEATSSVKPKAAARAPSCRGRCPRSPPRTNERRGWMAWRRPRVWPPPTTNPCRSAAGSRREEGGRSAAHPTRADRSARGPPAGGGPPPPAPIPRVCSAKHRGGGDPAADLHAATRKGPRRRHAPRDFAPAALPAAAGGGGLGAEG</sequence>
<dbReference type="Pfam" id="PF07727">
    <property type="entry name" value="RVT_2"/>
    <property type="match status" value="1"/>
</dbReference>
<dbReference type="PANTHER" id="PTHR47481:SF22">
    <property type="entry name" value="RETROTRANSPOSON GAG DOMAIN-CONTAINING PROTEIN"/>
    <property type="match status" value="1"/>
</dbReference>
<reference evidence="3" key="1">
    <citation type="submission" date="2023-07" db="EMBL/GenBank/DDBJ databases">
        <title>A chromosome-level genome assembly of Lolium multiflorum.</title>
        <authorList>
            <person name="Chen Y."/>
            <person name="Copetti D."/>
            <person name="Kolliker R."/>
            <person name="Studer B."/>
        </authorList>
    </citation>
    <scope>NUCLEOTIDE SEQUENCE</scope>
    <source>
        <strain evidence="3">02402/16</strain>
        <tissue evidence="3">Leaf</tissue>
    </source>
</reference>
<dbReference type="PANTHER" id="PTHR47481">
    <property type="match status" value="1"/>
</dbReference>
<comment type="caution">
    <text evidence="3">The sequence shown here is derived from an EMBL/GenBank/DDBJ whole genome shotgun (WGS) entry which is preliminary data.</text>
</comment>
<feature type="region of interest" description="Disordered" evidence="1">
    <location>
        <begin position="216"/>
        <end position="264"/>
    </location>
</feature>
<feature type="domain" description="Reverse transcriptase Ty1/copia-type" evidence="2">
    <location>
        <begin position="534"/>
        <end position="625"/>
    </location>
</feature>
<feature type="compositionally biased region" description="Polar residues" evidence="1">
    <location>
        <begin position="662"/>
        <end position="671"/>
    </location>
</feature>
<feature type="compositionally biased region" description="Gly residues" evidence="1">
    <location>
        <begin position="812"/>
        <end position="821"/>
    </location>
</feature>
<dbReference type="AlphaFoldDB" id="A0AAD8U7A6"/>
<feature type="compositionally biased region" description="Gly residues" evidence="1">
    <location>
        <begin position="237"/>
        <end position="264"/>
    </location>
</feature>
<organism evidence="3 4">
    <name type="scientific">Lolium multiflorum</name>
    <name type="common">Italian ryegrass</name>
    <name type="synonym">Lolium perenne subsp. multiflorum</name>
    <dbReference type="NCBI Taxonomy" id="4521"/>
    <lineage>
        <taxon>Eukaryota</taxon>
        <taxon>Viridiplantae</taxon>
        <taxon>Streptophyta</taxon>
        <taxon>Embryophyta</taxon>
        <taxon>Tracheophyta</taxon>
        <taxon>Spermatophyta</taxon>
        <taxon>Magnoliopsida</taxon>
        <taxon>Liliopsida</taxon>
        <taxon>Poales</taxon>
        <taxon>Poaceae</taxon>
        <taxon>BOP clade</taxon>
        <taxon>Pooideae</taxon>
        <taxon>Poodae</taxon>
        <taxon>Poeae</taxon>
        <taxon>Poeae Chloroplast Group 2 (Poeae type)</taxon>
        <taxon>Loliodinae</taxon>
        <taxon>Loliinae</taxon>
        <taxon>Lolium</taxon>
    </lineage>
</organism>
<gene>
    <name evidence="3" type="ORF">QYE76_015620</name>
</gene>
<dbReference type="Proteomes" id="UP001231189">
    <property type="component" value="Unassembled WGS sequence"/>
</dbReference>
<feature type="compositionally biased region" description="Basic residues" evidence="1">
    <location>
        <begin position="789"/>
        <end position="799"/>
    </location>
</feature>
<feature type="region of interest" description="Disordered" evidence="1">
    <location>
        <begin position="396"/>
        <end position="485"/>
    </location>
</feature>
<evidence type="ECO:0000256" key="1">
    <source>
        <dbReference type="SAM" id="MobiDB-lite"/>
    </source>
</evidence>
<feature type="compositionally biased region" description="Low complexity" evidence="1">
    <location>
        <begin position="458"/>
        <end position="471"/>
    </location>
</feature>
<evidence type="ECO:0000259" key="2">
    <source>
        <dbReference type="Pfam" id="PF07727"/>
    </source>
</evidence>
<evidence type="ECO:0000313" key="3">
    <source>
        <dbReference type="EMBL" id="KAK1698923.1"/>
    </source>
</evidence>
<dbReference type="InterPro" id="IPR013103">
    <property type="entry name" value="RVT_2"/>
</dbReference>
<feature type="compositionally biased region" description="Pro residues" evidence="1">
    <location>
        <begin position="759"/>
        <end position="768"/>
    </location>
</feature>